<dbReference type="EMBL" id="AWSU01000344">
    <property type="protein sequence ID" value="ERI74102.1"/>
    <property type="molecule type" value="Genomic_DNA"/>
</dbReference>
<evidence type="ECO:0000313" key="1">
    <source>
        <dbReference type="EMBL" id="ERI74102.1"/>
    </source>
</evidence>
<reference evidence="1 2" key="1">
    <citation type="submission" date="2013-07" db="EMBL/GenBank/DDBJ databases">
        <authorList>
            <person name="Weinstock G."/>
            <person name="Sodergren E."/>
            <person name="Wylie T."/>
            <person name="Fulton L."/>
            <person name="Fulton R."/>
            <person name="Fronick C."/>
            <person name="O'Laughlin M."/>
            <person name="Godfrey J."/>
            <person name="Miner T."/>
            <person name="Herter B."/>
            <person name="Appelbaum E."/>
            <person name="Cordes M."/>
            <person name="Lek S."/>
            <person name="Wollam A."/>
            <person name="Pepin K.H."/>
            <person name="Palsikar V.B."/>
            <person name="Mitreva M."/>
            <person name="Wilson R.K."/>
        </authorList>
    </citation>
    <scope>NUCLEOTIDE SEQUENCE [LARGE SCALE GENOMIC DNA]</scope>
    <source>
        <strain evidence="1 2">ATCC 14940</strain>
    </source>
</reference>
<comment type="caution">
    <text evidence="1">The sequence shown here is derived from an EMBL/GenBank/DDBJ whole genome shotgun (WGS) entry which is preliminary data.</text>
</comment>
<protein>
    <submittedName>
        <fullName evidence="1">Uncharacterized protein</fullName>
    </submittedName>
</protein>
<organism evidence="1 2">
    <name type="scientific">[Clostridium] symbiosum ATCC 14940</name>
    <dbReference type="NCBI Taxonomy" id="411472"/>
    <lineage>
        <taxon>Bacteria</taxon>
        <taxon>Bacillati</taxon>
        <taxon>Bacillota</taxon>
        <taxon>Clostridia</taxon>
        <taxon>Lachnospirales</taxon>
        <taxon>Lachnospiraceae</taxon>
        <taxon>Otoolea</taxon>
    </lineage>
</organism>
<gene>
    <name evidence="1" type="ORF">CLOSYM_04360</name>
</gene>
<dbReference type="Proteomes" id="UP000016491">
    <property type="component" value="Unassembled WGS sequence"/>
</dbReference>
<sequence>MLSIIKKEIPPIHSILEQRTLEPFYLEKEVLMTLLQNVIFQVDRFCETGFQCIMPIENLRIMIPNGRSIWQKHAGKQQLMNAWKSLNIVVGIIVITRIQPAYLMLHTARSITERNMMLTEKNACQINVGITKQTVKSMN</sequence>
<evidence type="ECO:0000313" key="2">
    <source>
        <dbReference type="Proteomes" id="UP000016491"/>
    </source>
</evidence>
<accession>A0ABC9TRX5</accession>
<proteinExistence type="predicted"/>
<dbReference type="AlphaFoldDB" id="A0ABC9TRX5"/>
<name>A0ABC9TRX5_CLOSY</name>